<proteinExistence type="predicted"/>
<name>A0ABU1UN25_9ACTN</name>
<organism evidence="3 4">
    <name type="scientific">Aeromicrobium panaciterrae</name>
    <dbReference type="NCBI Taxonomy" id="363861"/>
    <lineage>
        <taxon>Bacteria</taxon>
        <taxon>Bacillati</taxon>
        <taxon>Actinomycetota</taxon>
        <taxon>Actinomycetes</taxon>
        <taxon>Propionibacteriales</taxon>
        <taxon>Nocardioidaceae</taxon>
        <taxon>Aeromicrobium</taxon>
    </lineage>
</organism>
<gene>
    <name evidence="3" type="ORF">J2X11_001434</name>
</gene>
<evidence type="ECO:0000256" key="1">
    <source>
        <dbReference type="SAM" id="Phobius"/>
    </source>
</evidence>
<sequence>MSEAVPPTGASKPPAGFYPNSGRMQWWDGNEWTEHFQADVGPLVGQATSEPKKKKKRVFLWVFMAVQVLFIVWVVGGASTGSGNPSDCGSLDLETCNAASDVGTSIGVALIVAFWVVVDFLMAVVYGVYRLARRN</sequence>
<dbReference type="Proteomes" id="UP001257739">
    <property type="component" value="Unassembled WGS sequence"/>
</dbReference>
<reference evidence="3 4" key="1">
    <citation type="submission" date="2023-07" db="EMBL/GenBank/DDBJ databases">
        <title>Sorghum-associated microbial communities from plants grown in Nebraska, USA.</title>
        <authorList>
            <person name="Schachtman D."/>
        </authorList>
    </citation>
    <scope>NUCLEOTIDE SEQUENCE [LARGE SCALE GENOMIC DNA]</scope>
    <source>
        <strain evidence="3 4">BE248</strain>
    </source>
</reference>
<feature type="domain" description="DUF2510" evidence="2">
    <location>
        <begin position="15"/>
        <end position="39"/>
    </location>
</feature>
<feature type="transmembrane region" description="Helical" evidence="1">
    <location>
        <begin position="106"/>
        <end position="129"/>
    </location>
</feature>
<protein>
    <recommendedName>
        <fullName evidence="2">DUF2510 domain-containing protein</fullName>
    </recommendedName>
</protein>
<dbReference type="RefSeq" id="WP_309968724.1">
    <property type="nucleotide sequence ID" value="NZ_JAVDWH010000001.1"/>
</dbReference>
<evidence type="ECO:0000313" key="3">
    <source>
        <dbReference type="EMBL" id="MDR7086595.1"/>
    </source>
</evidence>
<keyword evidence="4" id="KW-1185">Reference proteome</keyword>
<evidence type="ECO:0000313" key="4">
    <source>
        <dbReference type="Proteomes" id="UP001257739"/>
    </source>
</evidence>
<dbReference type="InterPro" id="IPR018929">
    <property type="entry name" value="DUF2510"/>
</dbReference>
<feature type="transmembrane region" description="Helical" evidence="1">
    <location>
        <begin position="58"/>
        <end position="76"/>
    </location>
</feature>
<keyword evidence="1" id="KW-0472">Membrane</keyword>
<keyword evidence="1" id="KW-0812">Transmembrane</keyword>
<keyword evidence="1" id="KW-1133">Transmembrane helix</keyword>
<accession>A0ABU1UN25</accession>
<dbReference type="Pfam" id="PF10708">
    <property type="entry name" value="DUF2510"/>
    <property type="match status" value="1"/>
</dbReference>
<comment type="caution">
    <text evidence="3">The sequence shown here is derived from an EMBL/GenBank/DDBJ whole genome shotgun (WGS) entry which is preliminary data.</text>
</comment>
<dbReference type="EMBL" id="JAVDWH010000001">
    <property type="protein sequence ID" value="MDR7086595.1"/>
    <property type="molecule type" value="Genomic_DNA"/>
</dbReference>
<evidence type="ECO:0000259" key="2">
    <source>
        <dbReference type="Pfam" id="PF10708"/>
    </source>
</evidence>